<keyword evidence="3" id="KW-1185">Reference proteome</keyword>
<gene>
    <name evidence="4" type="primary">LOC105912647</name>
</gene>
<dbReference type="GeneID" id="105912647"/>
<dbReference type="PANTHER" id="PTHR35449">
    <property type="entry name" value="PROTEIN SIX6OS1"/>
    <property type="match status" value="1"/>
</dbReference>
<keyword evidence="1" id="KW-0175">Coiled coil</keyword>
<proteinExistence type="predicted"/>
<evidence type="ECO:0000256" key="1">
    <source>
        <dbReference type="SAM" id="Coils"/>
    </source>
</evidence>
<accession>A0A6P8G051</accession>
<organism evidence="3 4">
    <name type="scientific">Clupea harengus</name>
    <name type="common">Atlantic herring</name>
    <dbReference type="NCBI Taxonomy" id="7950"/>
    <lineage>
        <taxon>Eukaryota</taxon>
        <taxon>Metazoa</taxon>
        <taxon>Chordata</taxon>
        <taxon>Craniata</taxon>
        <taxon>Vertebrata</taxon>
        <taxon>Euteleostomi</taxon>
        <taxon>Actinopterygii</taxon>
        <taxon>Neopterygii</taxon>
        <taxon>Teleostei</taxon>
        <taxon>Clupei</taxon>
        <taxon>Clupeiformes</taxon>
        <taxon>Clupeoidei</taxon>
        <taxon>Clupeidae</taxon>
        <taxon>Clupea</taxon>
    </lineage>
</organism>
<dbReference type="GO" id="GO:0000801">
    <property type="term" value="C:central element"/>
    <property type="evidence" value="ECO:0007669"/>
    <property type="project" value="TreeGrafter"/>
</dbReference>
<dbReference type="RefSeq" id="XP_031433443.2">
    <property type="nucleotide sequence ID" value="XM_031577583.2"/>
</dbReference>
<dbReference type="PANTHER" id="PTHR35449:SF1">
    <property type="entry name" value="PROTEIN SIX6OS1"/>
    <property type="match status" value="1"/>
</dbReference>
<evidence type="ECO:0000256" key="2">
    <source>
        <dbReference type="SAM" id="MobiDB-lite"/>
    </source>
</evidence>
<sequence>MYQDRVENYKVVLRKHREQYHQHPLAQKLLKIQAENEEIERRIRACEEQIVAGEKERLQGAAIKTVPQDNPEDSVSIGDIELQFVDQGEPSVDMKDPLSQSAGYDPQDEGTGLGEERMEEMASGHPDGGRSRAAVSAPPAGANPGGGGPMWTSPGTRAAQREAADQAQLGEMDQDESFNLSGLAEEMDNEFEGVTVESQNPPTATSAAAAGGASEVEYAGDSTVSPHTPPSRMKAASSHTPPSRMKAASSHTPPSRMKAAPATPTFSLASPTCPLGGSDSSDGKSPGFVFSMTSDPSTPAFSGFGFDMGSTAREEETPFTFTSEYFSDKKSEAKFSGFPFDQSESRSEEDFPFSFSSKSPMQEPTSEDKTGAGDGFPFSFNFGKF</sequence>
<dbReference type="GO" id="GO:0048477">
    <property type="term" value="P:oogenesis"/>
    <property type="evidence" value="ECO:0007669"/>
    <property type="project" value="TreeGrafter"/>
</dbReference>
<protein>
    <submittedName>
        <fullName evidence="4">Uncharacterized protein LOC105912647</fullName>
    </submittedName>
</protein>
<dbReference type="Proteomes" id="UP000515152">
    <property type="component" value="Chromosome 2"/>
</dbReference>
<feature type="compositionally biased region" description="Polar residues" evidence="2">
    <location>
        <begin position="354"/>
        <end position="364"/>
    </location>
</feature>
<feature type="compositionally biased region" description="Low complexity" evidence="2">
    <location>
        <begin position="276"/>
        <end position="287"/>
    </location>
</feature>
<evidence type="ECO:0000313" key="4">
    <source>
        <dbReference type="RefSeq" id="XP_031433443.2"/>
    </source>
</evidence>
<feature type="coiled-coil region" evidence="1">
    <location>
        <begin position="29"/>
        <end position="56"/>
    </location>
</feature>
<dbReference type="AlphaFoldDB" id="A0A6P8G051"/>
<feature type="region of interest" description="Disordered" evidence="2">
    <location>
        <begin position="337"/>
        <end position="375"/>
    </location>
</feature>
<reference evidence="4" key="1">
    <citation type="submission" date="2025-08" db="UniProtKB">
        <authorList>
            <consortium name="RefSeq"/>
        </authorList>
    </citation>
    <scope>IDENTIFICATION</scope>
</reference>
<name>A0A6P8G051_CLUHA</name>
<dbReference type="KEGG" id="char:105912647"/>
<dbReference type="Pfam" id="PF15676">
    <property type="entry name" value="S6OS1"/>
    <property type="match status" value="1"/>
</dbReference>
<dbReference type="GO" id="GO:0007283">
    <property type="term" value="P:spermatogenesis"/>
    <property type="evidence" value="ECO:0007669"/>
    <property type="project" value="TreeGrafter"/>
</dbReference>
<feature type="compositionally biased region" description="Low complexity" evidence="2">
    <location>
        <begin position="133"/>
        <end position="142"/>
    </location>
</feature>
<feature type="compositionally biased region" description="Low complexity" evidence="2">
    <location>
        <begin position="201"/>
        <end position="214"/>
    </location>
</feature>
<dbReference type="InterPro" id="IPR031380">
    <property type="entry name" value="SIX6OS1"/>
</dbReference>
<feature type="region of interest" description="Disordered" evidence="2">
    <location>
        <begin position="85"/>
        <end position="292"/>
    </location>
</feature>
<dbReference type="OrthoDB" id="8961345at2759"/>
<dbReference type="GO" id="GO:0010705">
    <property type="term" value="P:meiotic DNA double-strand break processing involved in reciprocal meiotic recombination"/>
    <property type="evidence" value="ECO:0007669"/>
    <property type="project" value="TreeGrafter"/>
</dbReference>
<dbReference type="GO" id="GO:0007129">
    <property type="term" value="P:homologous chromosome pairing at meiosis"/>
    <property type="evidence" value="ECO:0007669"/>
    <property type="project" value="TreeGrafter"/>
</dbReference>
<feature type="compositionally biased region" description="Basic and acidic residues" evidence="2">
    <location>
        <begin position="114"/>
        <end position="130"/>
    </location>
</feature>
<evidence type="ECO:0000313" key="3">
    <source>
        <dbReference type="Proteomes" id="UP000515152"/>
    </source>
</evidence>